<evidence type="ECO:0000313" key="3">
    <source>
        <dbReference type="Proteomes" id="UP000716291"/>
    </source>
</evidence>
<proteinExistence type="predicted"/>
<dbReference type="AlphaFoldDB" id="A0A9P6X7S6"/>
<reference evidence="2" key="1">
    <citation type="journal article" date="2020" name="Microb. Genom.">
        <title>Genetic diversity of clinical and environmental Mucorales isolates obtained from an investigation of mucormycosis cases among solid organ transplant recipients.</title>
        <authorList>
            <person name="Nguyen M.H."/>
            <person name="Kaul D."/>
            <person name="Muto C."/>
            <person name="Cheng S.J."/>
            <person name="Richter R.A."/>
            <person name="Bruno V.M."/>
            <person name="Liu G."/>
            <person name="Beyhan S."/>
            <person name="Sundermann A.J."/>
            <person name="Mounaud S."/>
            <person name="Pasculle A.W."/>
            <person name="Nierman W.C."/>
            <person name="Driscoll E."/>
            <person name="Cumbie R."/>
            <person name="Clancy C.J."/>
            <person name="Dupont C.L."/>
        </authorList>
    </citation>
    <scope>NUCLEOTIDE SEQUENCE</scope>
    <source>
        <strain evidence="2">GL11</strain>
    </source>
</reference>
<name>A0A9P6X7S6_RHIOR</name>
<dbReference type="EMBL" id="JAANQT010000977">
    <property type="protein sequence ID" value="KAG1307256.1"/>
    <property type="molecule type" value="Genomic_DNA"/>
</dbReference>
<dbReference type="OrthoDB" id="2241383at2759"/>
<evidence type="ECO:0000313" key="2">
    <source>
        <dbReference type="EMBL" id="KAG1307256.1"/>
    </source>
</evidence>
<protein>
    <recommendedName>
        <fullName evidence="1">Tc1-like transposase DDE domain-containing protein</fullName>
    </recommendedName>
</protein>
<dbReference type="InterPro" id="IPR038717">
    <property type="entry name" value="Tc1-like_DDE_dom"/>
</dbReference>
<dbReference type="GO" id="GO:0003676">
    <property type="term" value="F:nucleic acid binding"/>
    <property type="evidence" value="ECO:0007669"/>
    <property type="project" value="InterPro"/>
</dbReference>
<keyword evidence="3" id="KW-1185">Reference proteome</keyword>
<feature type="domain" description="Tc1-like transposase DDE" evidence="1">
    <location>
        <begin position="2"/>
        <end position="50"/>
    </location>
</feature>
<gene>
    <name evidence="2" type="ORF">G6F64_006953</name>
</gene>
<evidence type="ECO:0000259" key="1">
    <source>
        <dbReference type="Pfam" id="PF13358"/>
    </source>
</evidence>
<dbReference type="PANTHER" id="PTHR46564:SF1">
    <property type="entry name" value="TRANSPOSASE"/>
    <property type="match status" value="1"/>
</dbReference>
<sequence>MGNEPIHTAKSIREMIKERGYNYLYLPYYSPELNPIEQFWSILESAIKREFVLKKGSISAKVKESTKNIPQSALDRFAHYSVERFDGCLLERPI</sequence>
<organism evidence="2 3">
    <name type="scientific">Rhizopus oryzae</name>
    <name type="common">Mucormycosis agent</name>
    <name type="synonym">Rhizopus arrhizus var. delemar</name>
    <dbReference type="NCBI Taxonomy" id="64495"/>
    <lineage>
        <taxon>Eukaryota</taxon>
        <taxon>Fungi</taxon>
        <taxon>Fungi incertae sedis</taxon>
        <taxon>Mucoromycota</taxon>
        <taxon>Mucoromycotina</taxon>
        <taxon>Mucoromycetes</taxon>
        <taxon>Mucorales</taxon>
        <taxon>Mucorineae</taxon>
        <taxon>Rhizopodaceae</taxon>
        <taxon>Rhizopus</taxon>
    </lineage>
</organism>
<dbReference type="InterPro" id="IPR036397">
    <property type="entry name" value="RNaseH_sf"/>
</dbReference>
<comment type="caution">
    <text evidence="2">The sequence shown here is derived from an EMBL/GenBank/DDBJ whole genome shotgun (WGS) entry which is preliminary data.</text>
</comment>
<dbReference type="PANTHER" id="PTHR46564">
    <property type="entry name" value="TRANSPOSASE"/>
    <property type="match status" value="1"/>
</dbReference>
<dbReference type="Pfam" id="PF13358">
    <property type="entry name" value="DDE_3"/>
    <property type="match status" value="1"/>
</dbReference>
<dbReference type="Proteomes" id="UP000716291">
    <property type="component" value="Unassembled WGS sequence"/>
</dbReference>
<dbReference type="Gene3D" id="3.30.420.10">
    <property type="entry name" value="Ribonuclease H-like superfamily/Ribonuclease H"/>
    <property type="match status" value="1"/>
</dbReference>
<accession>A0A9P6X7S6</accession>